<feature type="region of interest" description="Disordered" evidence="2">
    <location>
        <begin position="218"/>
        <end position="256"/>
    </location>
</feature>
<accession>A0A2P6U0V1</accession>
<dbReference type="AlphaFoldDB" id="A0A2P6U0V1"/>
<gene>
    <name evidence="6" type="ORF">C2E21_1951</name>
</gene>
<dbReference type="EMBL" id="LHPG02000003">
    <property type="protein sequence ID" value="PRW59944.1"/>
    <property type="molecule type" value="Genomic_DNA"/>
</dbReference>
<proteinExistence type="predicted"/>
<dbReference type="Proteomes" id="UP000239899">
    <property type="component" value="Unassembled WGS sequence"/>
</dbReference>
<reference evidence="6 7" key="1">
    <citation type="journal article" date="2018" name="Plant J.">
        <title>Genome sequences of Chlorella sorokiniana UTEX 1602 and Micractinium conductrix SAG 241.80: implications to maltose excretion by a green alga.</title>
        <authorList>
            <person name="Arriola M.B."/>
            <person name="Velmurugan N."/>
            <person name="Zhang Y."/>
            <person name="Plunkett M.H."/>
            <person name="Hondzo H."/>
            <person name="Barney B.M."/>
        </authorList>
    </citation>
    <scope>NUCLEOTIDE SEQUENCE [LARGE SCALE GENOMIC DNA]</scope>
    <source>
        <strain evidence="6">1602</strain>
        <strain evidence="7">UTEX 1602</strain>
    </source>
</reference>
<feature type="coiled-coil region" evidence="1">
    <location>
        <begin position="307"/>
        <end position="360"/>
    </location>
</feature>
<name>A0A2P6U0V1_CHLSO</name>
<evidence type="ECO:0000256" key="4">
    <source>
        <dbReference type="SAM" id="SignalP"/>
    </source>
</evidence>
<feature type="signal peptide" evidence="4">
    <location>
        <begin position="1"/>
        <end position="19"/>
    </location>
</feature>
<feature type="transmembrane region" description="Helical" evidence="3">
    <location>
        <begin position="67"/>
        <end position="86"/>
    </location>
</feature>
<evidence type="ECO:0000313" key="6">
    <source>
        <dbReference type="EMBL" id="PRW59945.1"/>
    </source>
</evidence>
<protein>
    <submittedName>
        <fullName evidence="6">tRNA-binding protein isoform A</fullName>
    </submittedName>
    <submittedName>
        <fullName evidence="5">tRNA-binding protein isoform B</fullName>
    </submittedName>
</protein>
<dbReference type="EMBL" id="LHPG02000003">
    <property type="protein sequence ID" value="PRW59945.1"/>
    <property type="molecule type" value="Genomic_DNA"/>
</dbReference>
<keyword evidence="3" id="KW-1133">Transmembrane helix</keyword>
<feature type="compositionally biased region" description="Low complexity" evidence="2">
    <location>
        <begin position="229"/>
        <end position="254"/>
    </location>
</feature>
<keyword evidence="7" id="KW-1185">Reference proteome</keyword>
<reference evidence="6" key="2">
    <citation type="submission" date="2018-02" db="EMBL/GenBank/DDBJ databases">
        <authorList>
            <person name="Cohen D.B."/>
            <person name="Kent A.D."/>
        </authorList>
    </citation>
    <scope>NUCLEOTIDE SEQUENCE</scope>
    <source>
        <strain evidence="6">1602</strain>
    </source>
</reference>
<feature type="transmembrane region" description="Helical" evidence="3">
    <location>
        <begin position="449"/>
        <end position="470"/>
    </location>
</feature>
<feature type="transmembrane region" description="Helical" evidence="3">
    <location>
        <begin position="179"/>
        <end position="200"/>
    </location>
</feature>
<keyword evidence="3" id="KW-0812">Transmembrane</keyword>
<feature type="transmembrane region" description="Helical" evidence="3">
    <location>
        <begin position="531"/>
        <end position="550"/>
    </location>
</feature>
<feature type="transmembrane region" description="Helical" evidence="3">
    <location>
        <begin position="138"/>
        <end position="159"/>
    </location>
</feature>
<feature type="transmembrane region" description="Helical" evidence="3">
    <location>
        <begin position="501"/>
        <end position="519"/>
    </location>
</feature>
<feature type="chain" id="PRO_5015085649" evidence="4">
    <location>
        <begin position="20"/>
        <end position="866"/>
    </location>
</feature>
<evidence type="ECO:0000313" key="5">
    <source>
        <dbReference type="EMBL" id="PRW59944.1"/>
    </source>
</evidence>
<evidence type="ECO:0000256" key="2">
    <source>
        <dbReference type="SAM" id="MobiDB-lite"/>
    </source>
</evidence>
<keyword evidence="3" id="KW-0472">Membrane</keyword>
<evidence type="ECO:0000256" key="1">
    <source>
        <dbReference type="SAM" id="Coils"/>
    </source>
</evidence>
<keyword evidence="4" id="KW-0732">Signal</keyword>
<feature type="transmembrane region" description="Helical" evidence="3">
    <location>
        <begin position="662"/>
        <end position="684"/>
    </location>
</feature>
<sequence length="866" mass="92871">MAAWRLSVLGLLLEASAAAAPAGRRLRNAPTGEPAIRDAMNCAHSPGPGCGLSPSSTFKTWWPLTKMVAAGCGAVLLVLLLVRLAGGAPFRRCNRRECHLRPHKTLAVRLRGFKLHFVPSMEGLSPAMREVLHTFLGMFYLLLHSAPYVIVAAVIYHAWSLPDMDGFSKLTMAAVPAGHALLYVPPLLDAAHLATRWLVVKRLFKAASARVTARCAAGHAVSPPPSPARNPLAPRNAPASNSSPPAAKPKSPARIPGATETEAMDRLATAQCCTVVWDKGGPSWWQRTKAAVCFWRKPGASAPAAERASLQAMLRKLTKRVRRQTNARSNFRMVANTAGLRQKGQLLNQAEKRLREADAADEGRRTELAAEKDSAEGALVEELEACTSPDSLAAATAGFVAFSNPAANKSFQEEMAADPSLSHLGFATTPISANMRHRQLQISPSAASALKLLVMLTFLVLLGACLPGLFRGERAVGLMAGLRTVLTNGVPAVMPVAVNEGLISLLLIAGAVVGQACLCRTSRERSFATRYAVYMSFCFFISALTFGSPLKLLYSAVDFAHAVKGGVLTMAGNATMQTRYFWWEYLVTAIALSPAKPLFPMLAYSWLHSAFCEACDWLGTARYCNGDAEKPRFPSGDYIASTGIPPYVIASAMVFVSPPVGLLGALNLLLLFVVYSCMFRVHWFGTLDMYGAWTAWLWRMDSVCCCMRIAATFCAAWAVGAPAAALALHALPLGVLALTTWRLRPEAAALGALPACLAAEQCGDEEQPQDVDALLLLYLSKHDTSVAPVQQQAVVPEEAGEIAVAAEPLGSPGSVTPSCRRRPSSTSGGSPQLPSTLRRRQQQQQQPEAERSLGSPLRFSPAKSMR</sequence>
<keyword evidence="1" id="KW-0175">Coiled coil</keyword>
<evidence type="ECO:0000256" key="3">
    <source>
        <dbReference type="SAM" id="Phobius"/>
    </source>
</evidence>
<comment type="caution">
    <text evidence="6">The sequence shown here is derived from an EMBL/GenBank/DDBJ whole genome shotgun (WGS) entry which is preliminary data.</text>
</comment>
<organism evidence="6 7">
    <name type="scientific">Chlorella sorokiniana</name>
    <name type="common">Freshwater green alga</name>
    <dbReference type="NCBI Taxonomy" id="3076"/>
    <lineage>
        <taxon>Eukaryota</taxon>
        <taxon>Viridiplantae</taxon>
        <taxon>Chlorophyta</taxon>
        <taxon>core chlorophytes</taxon>
        <taxon>Trebouxiophyceae</taxon>
        <taxon>Chlorellales</taxon>
        <taxon>Chlorellaceae</taxon>
        <taxon>Chlorella clade</taxon>
        <taxon>Chlorella</taxon>
    </lineage>
</organism>
<evidence type="ECO:0000313" key="7">
    <source>
        <dbReference type="Proteomes" id="UP000239899"/>
    </source>
</evidence>
<feature type="compositionally biased region" description="Low complexity" evidence="2">
    <location>
        <begin position="814"/>
        <end position="831"/>
    </location>
</feature>
<feature type="region of interest" description="Disordered" evidence="2">
    <location>
        <begin position="806"/>
        <end position="866"/>
    </location>
</feature>